<feature type="domain" description="HD/PDEase" evidence="12">
    <location>
        <begin position="224"/>
        <end position="388"/>
    </location>
</feature>
<dbReference type="InterPro" id="IPR032828">
    <property type="entry name" value="PolyA_RNA-bd"/>
</dbReference>
<dbReference type="GO" id="GO:0000166">
    <property type="term" value="F:nucleotide binding"/>
    <property type="evidence" value="ECO:0007669"/>
    <property type="project" value="UniProtKB-KW"/>
</dbReference>
<dbReference type="Pfam" id="PF01966">
    <property type="entry name" value="HD"/>
    <property type="match status" value="1"/>
</dbReference>
<dbReference type="GO" id="GO:0004810">
    <property type="term" value="F:CCA tRNA nucleotidyltransferase activity"/>
    <property type="evidence" value="ECO:0007669"/>
    <property type="project" value="UniProtKB-EC"/>
</dbReference>
<evidence type="ECO:0000313" key="13">
    <source>
        <dbReference type="EMBL" id="CAA9515328.1"/>
    </source>
</evidence>
<dbReference type="InterPro" id="IPR050124">
    <property type="entry name" value="tRNA_CCA-adding_enzyme"/>
</dbReference>
<keyword evidence="10 11" id="KW-0694">RNA-binding</keyword>
<comment type="similarity">
    <text evidence="2 11">Belongs to the tRNA nucleotidyltransferase/poly(A) polymerase family.</text>
</comment>
<dbReference type="InterPro" id="IPR002646">
    <property type="entry name" value="PolA_pol_head_dom"/>
</dbReference>
<keyword evidence="7" id="KW-0479">Metal-binding</keyword>
<evidence type="ECO:0000256" key="11">
    <source>
        <dbReference type="RuleBase" id="RU003953"/>
    </source>
</evidence>
<gene>
    <name evidence="13" type="ORF">AVDCRST_MAG69-2732</name>
</gene>
<keyword evidence="6 13" id="KW-0548">Nucleotidyltransferase</keyword>
<evidence type="ECO:0000256" key="5">
    <source>
        <dbReference type="ARBA" id="ARBA00022694"/>
    </source>
</evidence>
<dbReference type="GO" id="GO:0000049">
    <property type="term" value="F:tRNA binding"/>
    <property type="evidence" value="ECO:0007669"/>
    <property type="project" value="UniProtKB-KW"/>
</dbReference>
<dbReference type="SUPFAM" id="SSF81301">
    <property type="entry name" value="Nucleotidyltransferase"/>
    <property type="match status" value="1"/>
</dbReference>
<keyword evidence="3" id="KW-0820">tRNA-binding</keyword>
<sequence>MSARLEALREALAGVPAWLVGGAVRDELMGRATGDYDVAVEGDPKPAARALARATGATSFPLSEAFGAWRVVGREGWHVDLVGLRDDDLRADLVARDFTINAMARPLGGGTLVDPTGGADDLRARRLRMTSPEALSEDPLRALRAVRFAVELEVEIEPVTAARVAATAPGLSGVAGERVFAELRRLVCAPAPAAALRLLEAHGLMEVVLPELSALRGVEQSAFHHLDVFDHTLEVLDAVTLLERDPAAAGLGRHAEEVVALLAEPLSDELTRGQAMRFAALLHDAAKPATRGVTDEGRVTFMGHDRAGAELSVVVMRRLKSSQRLADYVAALTRTHLRLGYLVHERPLTRRAAWRYLEATNPYEPETTIFTVADRLATRGRNAEPAIAAHVELANEMLDHAFARRRAGRPAPPVRGDELMRELGIAPGPDVGRLIAQLEEDAYAGEVASSAEALRRARALLEAGS</sequence>
<protein>
    <submittedName>
        <fullName evidence="13">CCA tRNA nucleotidyltransferase</fullName>
        <ecNumber evidence="13">2.7.7.72</ecNumber>
    </submittedName>
</protein>
<evidence type="ECO:0000256" key="1">
    <source>
        <dbReference type="ARBA" id="ARBA00001946"/>
    </source>
</evidence>
<dbReference type="SMART" id="SM00471">
    <property type="entry name" value="HDc"/>
    <property type="match status" value="1"/>
</dbReference>
<keyword evidence="8" id="KW-0547">Nucleotide-binding</keyword>
<accession>A0A6J4T7J6</accession>
<dbReference type="InterPro" id="IPR043519">
    <property type="entry name" value="NT_sf"/>
</dbReference>
<evidence type="ECO:0000256" key="3">
    <source>
        <dbReference type="ARBA" id="ARBA00022555"/>
    </source>
</evidence>
<evidence type="ECO:0000256" key="7">
    <source>
        <dbReference type="ARBA" id="ARBA00022723"/>
    </source>
</evidence>
<evidence type="ECO:0000259" key="12">
    <source>
        <dbReference type="SMART" id="SM00471"/>
    </source>
</evidence>
<evidence type="ECO:0000256" key="4">
    <source>
        <dbReference type="ARBA" id="ARBA00022679"/>
    </source>
</evidence>
<dbReference type="InterPro" id="IPR003607">
    <property type="entry name" value="HD/PDEase_dom"/>
</dbReference>
<dbReference type="PANTHER" id="PTHR47545">
    <property type="entry name" value="MULTIFUNCTIONAL CCA PROTEIN"/>
    <property type="match status" value="1"/>
</dbReference>
<dbReference type="InterPro" id="IPR006674">
    <property type="entry name" value="HD_domain"/>
</dbReference>
<dbReference type="AlphaFoldDB" id="A0A6J4T7J6"/>
<dbReference type="CDD" id="cd00077">
    <property type="entry name" value="HDc"/>
    <property type="match status" value="1"/>
</dbReference>
<dbReference type="PANTHER" id="PTHR47545:SF2">
    <property type="entry name" value="CC-ADDING TRNA NUCLEOTIDYLTRANSFERASE"/>
    <property type="match status" value="1"/>
</dbReference>
<dbReference type="EC" id="2.7.7.72" evidence="13"/>
<keyword evidence="5" id="KW-0819">tRNA processing</keyword>
<dbReference type="EMBL" id="CADCVP010000301">
    <property type="protein sequence ID" value="CAA9515328.1"/>
    <property type="molecule type" value="Genomic_DNA"/>
</dbReference>
<evidence type="ECO:0000256" key="9">
    <source>
        <dbReference type="ARBA" id="ARBA00022842"/>
    </source>
</evidence>
<keyword evidence="4 11" id="KW-0808">Transferase</keyword>
<dbReference type="GO" id="GO:0046872">
    <property type="term" value="F:metal ion binding"/>
    <property type="evidence" value="ECO:0007669"/>
    <property type="project" value="UniProtKB-KW"/>
</dbReference>
<comment type="cofactor">
    <cofactor evidence="1">
        <name>Mg(2+)</name>
        <dbReference type="ChEBI" id="CHEBI:18420"/>
    </cofactor>
</comment>
<organism evidence="13">
    <name type="scientific">uncultured Solirubrobacteraceae bacterium</name>
    <dbReference type="NCBI Taxonomy" id="1162706"/>
    <lineage>
        <taxon>Bacteria</taxon>
        <taxon>Bacillati</taxon>
        <taxon>Actinomycetota</taxon>
        <taxon>Thermoleophilia</taxon>
        <taxon>Solirubrobacterales</taxon>
        <taxon>Solirubrobacteraceae</taxon>
        <taxon>environmental samples</taxon>
    </lineage>
</organism>
<dbReference type="SUPFAM" id="SSF81891">
    <property type="entry name" value="Poly A polymerase C-terminal region-like"/>
    <property type="match status" value="1"/>
</dbReference>
<dbReference type="Gene3D" id="1.10.3090.10">
    <property type="entry name" value="cca-adding enzyme, domain 2"/>
    <property type="match status" value="1"/>
</dbReference>
<dbReference type="Gene3D" id="3.30.460.10">
    <property type="entry name" value="Beta Polymerase, domain 2"/>
    <property type="match status" value="1"/>
</dbReference>
<keyword evidence="9" id="KW-0460">Magnesium</keyword>
<dbReference type="CDD" id="cd05398">
    <property type="entry name" value="NT_ClassII-CCAase"/>
    <property type="match status" value="1"/>
</dbReference>
<name>A0A6J4T7J6_9ACTN</name>
<evidence type="ECO:0000256" key="10">
    <source>
        <dbReference type="ARBA" id="ARBA00022884"/>
    </source>
</evidence>
<evidence type="ECO:0000256" key="6">
    <source>
        <dbReference type="ARBA" id="ARBA00022695"/>
    </source>
</evidence>
<proteinExistence type="inferred from homology"/>
<evidence type="ECO:0000256" key="2">
    <source>
        <dbReference type="ARBA" id="ARBA00007265"/>
    </source>
</evidence>
<reference evidence="13" key="1">
    <citation type="submission" date="2020-02" db="EMBL/GenBank/DDBJ databases">
        <authorList>
            <person name="Meier V. D."/>
        </authorList>
    </citation>
    <scope>NUCLEOTIDE SEQUENCE</scope>
    <source>
        <strain evidence="13">AVDCRST_MAG69</strain>
    </source>
</reference>
<dbReference type="GO" id="GO:0008033">
    <property type="term" value="P:tRNA processing"/>
    <property type="evidence" value="ECO:0007669"/>
    <property type="project" value="UniProtKB-KW"/>
</dbReference>
<dbReference type="Pfam" id="PF01743">
    <property type="entry name" value="PolyA_pol"/>
    <property type="match status" value="1"/>
</dbReference>
<evidence type="ECO:0000256" key="8">
    <source>
        <dbReference type="ARBA" id="ARBA00022741"/>
    </source>
</evidence>
<dbReference type="Pfam" id="PF12627">
    <property type="entry name" value="PolyA_pol_RNAbd"/>
    <property type="match status" value="1"/>
</dbReference>